<sequence length="618" mass="66403">MKAKSLNTLNPFTPVRNFLQRPAKRRRNSEDSDTGDPASSSAPSSRRLALQTNDADADAVIVTALDTPPFCCHEDLLTMAPAQLARVATSLNARLPMALRIDTNAPSAAIRTAIEVLVGIRNGEGPPPASRTTPSNNHNHQAGGEPRPPERPHAPRRIRRLPTNALKLTLRDEDEDEGGPRALLRMDRDPPSSPLAHRAAPPTPAPRAFPRTPTLPRIDEEGGSPGARPVKRRRVIEARDAATESEEAEIETPTWRVFARRKSIHNPPNPPQVRTSRVEPSQRRARASTLQAPYISTAQAARKSATQAMHLPIQSMRGRVQPARHSTIDDVEAMNDAEPQPFPPTATTTRGHTAKMTAFRERTSTASSSAESLCRERTETTSSVGSVGSVMSTGSAMSTSSTSYGMHEPPPSGYPSEDVQMATSSSTVSMGSVGASTSPYVAGLDAGVAVRTGVRAHAAMSAIDEADASTPIMQQQGWGARSSSPTPVIGKKRRAEESAEVDAYHREKAIAHSSAVGIPYDYAKGIAGDPAGVPRSDSAEIIDGWTERSDLRANSTHPVKKTWTGGMESMQVAGEHGVDAALHEGRGPRHDEDRPRRGSVSARHRPDKRWAMHLSSSP</sequence>
<dbReference type="eggNOG" id="ENOG502T0AC">
    <property type="taxonomic scope" value="Eukaryota"/>
</dbReference>
<protein>
    <submittedName>
        <fullName evidence="2">Uncharacterized protein</fullName>
    </submittedName>
</protein>
<dbReference type="OMA" id="PINASRH"/>
<evidence type="ECO:0000256" key="1">
    <source>
        <dbReference type="SAM" id="MobiDB-lite"/>
    </source>
</evidence>
<dbReference type="VEuPathDB" id="FungiDB:SCHCODRAFT_02122040"/>
<feature type="region of interest" description="Disordered" evidence="1">
    <location>
        <begin position="261"/>
        <end position="288"/>
    </location>
</feature>
<dbReference type="InParanoid" id="D8QK34"/>
<feature type="compositionally biased region" description="Low complexity" evidence="1">
    <location>
        <begin position="37"/>
        <end position="50"/>
    </location>
</feature>
<feature type="compositionally biased region" description="Polar residues" evidence="1">
    <location>
        <begin position="1"/>
        <end position="11"/>
    </location>
</feature>
<feature type="region of interest" description="Disordered" evidence="1">
    <location>
        <begin position="552"/>
        <end position="618"/>
    </location>
</feature>
<dbReference type="HOGENOM" id="CLU_442231_0_0_1"/>
<keyword evidence="3" id="KW-1185">Reference proteome</keyword>
<dbReference type="GeneID" id="9593761"/>
<gene>
    <name evidence="2" type="ORF">SCHCODRAFT_238428</name>
</gene>
<feature type="compositionally biased region" description="Polar residues" evidence="1">
    <location>
        <begin position="130"/>
        <end position="140"/>
    </location>
</feature>
<dbReference type="KEGG" id="scm:SCHCO_02122040"/>
<dbReference type="OrthoDB" id="3061698at2759"/>
<evidence type="ECO:0000313" key="3">
    <source>
        <dbReference type="Proteomes" id="UP000007431"/>
    </source>
</evidence>
<organism evidence="3">
    <name type="scientific">Schizophyllum commune (strain H4-8 / FGSC 9210)</name>
    <name type="common">Split gill fungus</name>
    <dbReference type="NCBI Taxonomy" id="578458"/>
    <lineage>
        <taxon>Eukaryota</taxon>
        <taxon>Fungi</taxon>
        <taxon>Dikarya</taxon>
        <taxon>Basidiomycota</taxon>
        <taxon>Agaricomycotina</taxon>
        <taxon>Agaricomycetes</taxon>
        <taxon>Agaricomycetidae</taxon>
        <taxon>Agaricales</taxon>
        <taxon>Schizophyllaceae</taxon>
        <taxon>Schizophyllum</taxon>
    </lineage>
</organism>
<dbReference type="AlphaFoldDB" id="D8QK34"/>
<feature type="region of interest" description="Disordered" evidence="1">
    <location>
        <begin position="360"/>
        <end position="419"/>
    </location>
</feature>
<feature type="region of interest" description="Disordered" evidence="1">
    <location>
        <begin position="1"/>
        <end position="50"/>
    </location>
</feature>
<feature type="compositionally biased region" description="Low complexity" evidence="1">
    <location>
        <begin position="380"/>
        <end position="403"/>
    </location>
</feature>
<reference evidence="2 3" key="1">
    <citation type="journal article" date="2010" name="Nat. Biotechnol.">
        <title>Genome sequence of the model mushroom Schizophyllum commune.</title>
        <authorList>
            <person name="Ohm R.A."/>
            <person name="de Jong J.F."/>
            <person name="Lugones L.G."/>
            <person name="Aerts A."/>
            <person name="Kothe E."/>
            <person name="Stajich J.E."/>
            <person name="de Vries R.P."/>
            <person name="Record E."/>
            <person name="Levasseur A."/>
            <person name="Baker S.E."/>
            <person name="Bartholomew K.A."/>
            <person name="Coutinho P.M."/>
            <person name="Erdmann S."/>
            <person name="Fowler T.J."/>
            <person name="Gathman A.C."/>
            <person name="Lombard V."/>
            <person name="Henrissat B."/>
            <person name="Knabe N."/>
            <person name="Kuees U."/>
            <person name="Lilly W.W."/>
            <person name="Lindquist E."/>
            <person name="Lucas S."/>
            <person name="Magnuson J.K."/>
            <person name="Piumi F."/>
            <person name="Raudaskoski M."/>
            <person name="Salamov A."/>
            <person name="Schmutz J."/>
            <person name="Schwarze F.W.M.R."/>
            <person name="vanKuyk P.A."/>
            <person name="Horton J.S."/>
            <person name="Grigoriev I.V."/>
            <person name="Woesten H.A.B."/>
        </authorList>
    </citation>
    <scope>NUCLEOTIDE SEQUENCE [LARGE SCALE GENOMIC DNA]</scope>
    <source>
        <strain evidence="3">H4-8 / FGSC 9210</strain>
    </source>
</reference>
<proteinExistence type="predicted"/>
<dbReference type="RefSeq" id="XP_003026817.1">
    <property type="nucleotide sequence ID" value="XM_003026771.1"/>
</dbReference>
<dbReference type="EMBL" id="GL377315">
    <property type="protein sequence ID" value="EFI91914.1"/>
    <property type="molecule type" value="Genomic_DNA"/>
</dbReference>
<evidence type="ECO:0000313" key="2">
    <source>
        <dbReference type="EMBL" id="EFI91914.1"/>
    </source>
</evidence>
<feature type="compositionally biased region" description="Basic and acidic residues" evidence="1">
    <location>
        <begin position="576"/>
        <end position="596"/>
    </location>
</feature>
<name>D8QK34_SCHCM</name>
<feature type="region of interest" description="Disordered" evidence="1">
    <location>
        <begin position="121"/>
        <end position="229"/>
    </location>
</feature>
<accession>D8QK34</accession>
<dbReference type="Proteomes" id="UP000007431">
    <property type="component" value="Unassembled WGS sequence"/>
</dbReference>